<dbReference type="GO" id="GO:0005666">
    <property type="term" value="C:RNA polymerase III complex"/>
    <property type="evidence" value="ECO:0007669"/>
    <property type="project" value="InterPro"/>
</dbReference>
<keyword evidence="6" id="KW-0539">Nucleus</keyword>
<reference evidence="9 10" key="1">
    <citation type="submission" date="2020-11" db="EMBL/GenBank/DDBJ databases">
        <title>Kefir isolates.</title>
        <authorList>
            <person name="Marcisauskas S."/>
            <person name="Kim Y."/>
            <person name="Blasche S."/>
        </authorList>
    </citation>
    <scope>NUCLEOTIDE SEQUENCE [LARGE SCALE GENOMIC DNA]</scope>
    <source>
        <strain evidence="9 10">KR</strain>
    </source>
</reference>
<keyword evidence="10" id="KW-1185">Reference proteome</keyword>
<dbReference type="SMART" id="SM00657">
    <property type="entry name" value="RPOL4c"/>
    <property type="match status" value="1"/>
</dbReference>
<dbReference type="PANTHER" id="PTHR15561:SF0">
    <property type="entry name" value="DNA-DIRECTED RNA POLYMERASE III SUBUNIT RPC9"/>
    <property type="match status" value="1"/>
</dbReference>
<proteinExistence type="inferred from homology"/>
<dbReference type="EMBL" id="PUHQ01000017">
    <property type="protein sequence ID" value="KAG0663851.1"/>
    <property type="molecule type" value="Genomic_DNA"/>
</dbReference>
<evidence type="ECO:0000256" key="4">
    <source>
        <dbReference type="ARBA" id="ARBA00022478"/>
    </source>
</evidence>
<comment type="subcellular location">
    <subcellularLocation>
        <location evidence="1">Nucleus</location>
    </subcellularLocation>
</comment>
<dbReference type="Pfam" id="PF03874">
    <property type="entry name" value="RNA_pol_Rpb4"/>
    <property type="match status" value="1"/>
</dbReference>
<dbReference type="InterPro" id="IPR038846">
    <property type="entry name" value="RPC9"/>
</dbReference>
<evidence type="ECO:0000259" key="8">
    <source>
        <dbReference type="SMART" id="SM00657"/>
    </source>
</evidence>
<accession>A0A9P6W4V0</accession>
<comment type="similarity">
    <text evidence="2">Belongs to the eukaryotic RPC9 RNA polymerase subunit family.</text>
</comment>
<evidence type="ECO:0000313" key="10">
    <source>
        <dbReference type="Proteomes" id="UP000777482"/>
    </source>
</evidence>
<organism evidence="9 10">
    <name type="scientific">Rhodotorula mucilaginosa</name>
    <name type="common">Yeast</name>
    <name type="synonym">Rhodotorula rubra</name>
    <dbReference type="NCBI Taxonomy" id="5537"/>
    <lineage>
        <taxon>Eukaryota</taxon>
        <taxon>Fungi</taxon>
        <taxon>Dikarya</taxon>
        <taxon>Basidiomycota</taxon>
        <taxon>Pucciniomycotina</taxon>
        <taxon>Microbotryomycetes</taxon>
        <taxon>Sporidiobolales</taxon>
        <taxon>Sporidiobolaceae</taxon>
        <taxon>Rhodotorula</taxon>
    </lineage>
</organism>
<evidence type="ECO:0000256" key="1">
    <source>
        <dbReference type="ARBA" id="ARBA00004123"/>
    </source>
</evidence>
<dbReference type="OrthoDB" id="1746530at2759"/>
<evidence type="ECO:0000256" key="2">
    <source>
        <dbReference type="ARBA" id="ARBA00006898"/>
    </source>
</evidence>
<evidence type="ECO:0000256" key="6">
    <source>
        <dbReference type="ARBA" id="ARBA00023242"/>
    </source>
</evidence>
<feature type="region of interest" description="Disordered" evidence="7">
    <location>
        <begin position="27"/>
        <end position="48"/>
    </location>
</feature>
<evidence type="ECO:0000256" key="3">
    <source>
        <dbReference type="ARBA" id="ARBA00016672"/>
    </source>
</evidence>
<dbReference type="InterPro" id="IPR006590">
    <property type="entry name" value="RNA_pol_Rpb4/RPC9_core"/>
</dbReference>
<sequence>METLNDRAGFLCNYEVLEVLRQQQKQRGKQLKELTGGTGGQGDGRRNGRYQDIAQREEAERIQPQDLHTVSWEVSLASMHSLLPLSNQTLRGSIRPEKPSQAVQYLEAAVHPMRRQTSAAVAQLLDGLDDYDLTKSERLQIVNLAPTTLVELHVWADLSTIRDAQCIEDLAERFSDDRQEALLELVRSHLSSETSSTSKDAAAAAAEEAPVMPPSANADADLDDAEPDEDAEIDEEMALIDEAYGGTRANEQVENDIDEVGES</sequence>
<dbReference type="Gene3D" id="1.20.1250.40">
    <property type="match status" value="1"/>
</dbReference>
<dbReference type="Proteomes" id="UP000777482">
    <property type="component" value="Unassembled WGS sequence"/>
</dbReference>
<evidence type="ECO:0000256" key="7">
    <source>
        <dbReference type="SAM" id="MobiDB-lite"/>
    </source>
</evidence>
<dbReference type="InterPro" id="IPR010997">
    <property type="entry name" value="HRDC-like_sf"/>
</dbReference>
<dbReference type="GO" id="GO:0006384">
    <property type="term" value="P:transcription initiation at RNA polymerase III promoter"/>
    <property type="evidence" value="ECO:0007669"/>
    <property type="project" value="InterPro"/>
</dbReference>
<feature type="compositionally biased region" description="Acidic residues" evidence="7">
    <location>
        <begin position="253"/>
        <end position="263"/>
    </location>
</feature>
<dbReference type="PANTHER" id="PTHR15561">
    <property type="entry name" value="CALCITONIN GENE-RELATED PEPTIDE-RECEPTOR COMPONENT PROTEIN"/>
    <property type="match status" value="1"/>
</dbReference>
<dbReference type="SUPFAM" id="SSF47819">
    <property type="entry name" value="HRDC-like"/>
    <property type="match status" value="1"/>
</dbReference>
<gene>
    <name evidence="9" type="ORF">C6P46_002076</name>
</gene>
<feature type="domain" description="RNA polymerase Rpb4/RPC9 core" evidence="8">
    <location>
        <begin position="64"/>
        <end position="193"/>
    </location>
</feature>
<keyword evidence="4" id="KW-0240">DNA-directed RNA polymerase</keyword>
<feature type="compositionally biased region" description="Acidic residues" evidence="7">
    <location>
        <begin position="220"/>
        <end position="239"/>
    </location>
</feature>
<keyword evidence="5" id="KW-0804">Transcription</keyword>
<dbReference type="GO" id="GO:0000166">
    <property type="term" value="F:nucleotide binding"/>
    <property type="evidence" value="ECO:0007669"/>
    <property type="project" value="InterPro"/>
</dbReference>
<dbReference type="AlphaFoldDB" id="A0A9P6W4V0"/>
<evidence type="ECO:0000313" key="9">
    <source>
        <dbReference type="EMBL" id="KAG0663851.1"/>
    </source>
</evidence>
<name>A0A9P6W4V0_RHOMI</name>
<feature type="region of interest" description="Disordered" evidence="7">
    <location>
        <begin position="189"/>
        <end position="263"/>
    </location>
</feature>
<evidence type="ECO:0000256" key="5">
    <source>
        <dbReference type="ARBA" id="ARBA00023163"/>
    </source>
</evidence>
<comment type="caution">
    <text evidence="9">The sequence shown here is derived from an EMBL/GenBank/DDBJ whole genome shotgun (WGS) entry which is preliminary data.</text>
</comment>
<feature type="compositionally biased region" description="Low complexity" evidence="7">
    <location>
        <begin position="189"/>
        <end position="209"/>
    </location>
</feature>
<dbReference type="InterPro" id="IPR038324">
    <property type="entry name" value="Rpb4/RPC9_sf"/>
</dbReference>
<dbReference type="InterPro" id="IPR005574">
    <property type="entry name" value="Rpb4/RPC9"/>
</dbReference>
<protein>
    <recommendedName>
        <fullName evidence="3">DNA-directed RNA polymerase III subunit RPC9</fullName>
    </recommendedName>
</protein>